<evidence type="ECO:0000256" key="6">
    <source>
        <dbReference type="ARBA" id="ARBA00022553"/>
    </source>
</evidence>
<keyword evidence="10 19" id="KW-1133">Transmembrane helix</keyword>
<dbReference type="GO" id="GO:0055078">
    <property type="term" value="P:sodium ion homeostasis"/>
    <property type="evidence" value="ECO:0007669"/>
    <property type="project" value="TreeGrafter"/>
</dbReference>
<dbReference type="GO" id="GO:0055075">
    <property type="term" value="P:potassium ion homeostasis"/>
    <property type="evidence" value="ECO:0007669"/>
    <property type="project" value="TreeGrafter"/>
</dbReference>
<feature type="transmembrane region" description="Helical" evidence="19">
    <location>
        <begin position="387"/>
        <end position="411"/>
    </location>
</feature>
<dbReference type="InterPro" id="IPR004842">
    <property type="entry name" value="SLC12A_fam"/>
</dbReference>
<keyword evidence="8" id="KW-0769">Symport</keyword>
<feature type="transmembrane region" description="Helical" evidence="19">
    <location>
        <begin position="456"/>
        <end position="476"/>
    </location>
</feature>
<keyword evidence="3" id="KW-0813">Transport</keyword>
<dbReference type="PANTHER" id="PTHR11827">
    <property type="entry name" value="SOLUTE CARRIER FAMILY 12, CATION COTRANSPORTERS"/>
    <property type="match status" value="1"/>
</dbReference>
<evidence type="ECO:0000256" key="3">
    <source>
        <dbReference type="ARBA" id="ARBA00022448"/>
    </source>
</evidence>
<keyword evidence="16" id="KW-0868">Chloride</keyword>
<keyword evidence="4" id="KW-1003">Cell membrane</keyword>
<evidence type="ECO:0000259" key="22">
    <source>
        <dbReference type="Pfam" id="PF08403"/>
    </source>
</evidence>
<dbReference type="PRINTS" id="PR01207">
    <property type="entry name" value="NAKCLTRNSPRT"/>
</dbReference>
<feature type="region of interest" description="Disordered" evidence="18">
    <location>
        <begin position="794"/>
        <end position="854"/>
    </location>
</feature>
<feature type="transmembrane region" description="Helical" evidence="19">
    <location>
        <begin position="275"/>
        <end position="293"/>
    </location>
</feature>
<protein>
    <submittedName>
        <fullName evidence="23">Putative Na/K/Cl transporter</fullName>
    </submittedName>
</protein>
<dbReference type="FunFam" id="1.20.1740.10:FF:000022">
    <property type="entry name" value="Bumetanide-sensitive na-k-cl cotransport protein"/>
    <property type="match status" value="1"/>
</dbReference>
<evidence type="ECO:0000256" key="5">
    <source>
        <dbReference type="ARBA" id="ARBA00022538"/>
    </source>
</evidence>
<evidence type="ECO:0000256" key="1">
    <source>
        <dbReference type="ARBA" id="ARBA00004651"/>
    </source>
</evidence>
<dbReference type="InterPro" id="IPR004841">
    <property type="entry name" value="AA-permease/SLC12A_dom"/>
</dbReference>
<keyword evidence="9" id="KW-0630">Potassium</keyword>
<accession>T1DFY4</accession>
<evidence type="ECO:0000256" key="14">
    <source>
        <dbReference type="ARBA" id="ARBA00023180"/>
    </source>
</evidence>
<feature type="region of interest" description="Disordered" evidence="18">
    <location>
        <begin position="55"/>
        <end position="78"/>
    </location>
</feature>
<organism evidence="23">
    <name type="scientific">Cupiennius salei</name>
    <name type="common">American wandering spider</name>
    <dbReference type="NCBI Taxonomy" id="6928"/>
    <lineage>
        <taxon>Eukaryota</taxon>
        <taxon>Metazoa</taxon>
        <taxon>Ecdysozoa</taxon>
        <taxon>Arthropoda</taxon>
        <taxon>Chelicerata</taxon>
        <taxon>Arachnida</taxon>
        <taxon>Araneae</taxon>
        <taxon>Araneomorphae</taxon>
        <taxon>Entelegynae</taxon>
        <taxon>Lycosoidea</taxon>
        <taxon>Ctenidae</taxon>
        <taxon>Cupiennius</taxon>
    </lineage>
</organism>
<comment type="similarity">
    <text evidence="2">Belongs to the SLC12A transporter family.</text>
</comment>
<dbReference type="Pfam" id="PF03522">
    <property type="entry name" value="SLC12"/>
    <property type="match status" value="1"/>
</dbReference>
<evidence type="ECO:0000256" key="10">
    <source>
        <dbReference type="ARBA" id="ARBA00022989"/>
    </source>
</evidence>
<feature type="domain" description="SLC12A transporter C-terminal" evidence="21">
    <location>
        <begin position="655"/>
        <end position="1060"/>
    </location>
</feature>
<evidence type="ECO:0000256" key="12">
    <source>
        <dbReference type="ARBA" id="ARBA00023065"/>
    </source>
</evidence>
<evidence type="ECO:0000259" key="21">
    <source>
        <dbReference type="Pfam" id="PF03522"/>
    </source>
</evidence>
<feature type="compositionally biased region" description="Polar residues" evidence="18">
    <location>
        <begin position="831"/>
        <end position="852"/>
    </location>
</feature>
<dbReference type="GO" id="GO:0008511">
    <property type="term" value="F:sodium:potassium:chloride symporter activity"/>
    <property type="evidence" value="ECO:0007669"/>
    <property type="project" value="TreeGrafter"/>
</dbReference>
<dbReference type="GO" id="GO:1990573">
    <property type="term" value="P:potassium ion import across plasma membrane"/>
    <property type="evidence" value="ECO:0007669"/>
    <property type="project" value="TreeGrafter"/>
</dbReference>
<feature type="transmembrane region" description="Helical" evidence="19">
    <location>
        <begin position="531"/>
        <end position="552"/>
    </location>
</feature>
<evidence type="ECO:0000256" key="8">
    <source>
        <dbReference type="ARBA" id="ARBA00022847"/>
    </source>
</evidence>
<keyword evidence="11" id="KW-0915">Sodium</keyword>
<dbReference type="InterPro" id="IPR013612">
    <property type="entry name" value="AA_permease_N"/>
</dbReference>
<evidence type="ECO:0000256" key="7">
    <source>
        <dbReference type="ARBA" id="ARBA00022692"/>
    </source>
</evidence>
<keyword evidence="6" id="KW-0597">Phosphoprotein</keyword>
<dbReference type="GO" id="GO:0005886">
    <property type="term" value="C:plasma membrane"/>
    <property type="evidence" value="ECO:0007669"/>
    <property type="project" value="UniProtKB-SubCell"/>
</dbReference>
<evidence type="ECO:0000256" key="2">
    <source>
        <dbReference type="ARBA" id="ARBA00010593"/>
    </source>
</evidence>
<reference evidence="23" key="1">
    <citation type="submission" date="2013-06" db="EMBL/GenBank/DDBJ databases">
        <title>Upstream open reading frames and Kozak regions of a set of assembled transcriptome sequences from the spider Cupiennius salei.</title>
        <authorList>
            <person name="French A.S."/>
            <person name="Li A.W."/>
            <person name="Meisner S."/>
            <person name="Torkkeli P.H."/>
        </authorList>
    </citation>
    <scope>NUCLEOTIDE SEQUENCE</scope>
    <source>
        <tissue evidence="23">Leg hypodermis</tissue>
    </source>
</reference>
<evidence type="ECO:0000256" key="4">
    <source>
        <dbReference type="ARBA" id="ARBA00022475"/>
    </source>
</evidence>
<evidence type="ECO:0000256" key="19">
    <source>
        <dbReference type="SAM" id="Phobius"/>
    </source>
</evidence>
<feature type="transmembrane region" description="Helical" evidence="19">
    <location>
        <begin position="564"/>
        <end position="583"/>
    </location>
</feature>
<evidence type="ECO:0000256" key="11">
    <source>
        <dbReference type="ARBA" id="ARBA00023053"/>
    </source>
</evidence>
<dbReference type="Pfam" id="PF00324">
    <property type="entry name" value="AA_permease"/>
    <property type="match status" value="1"/>
</dbReference>
<keyword evidence="15" id="KW-0739">Sodium transport</keyword>
<name>T1DFY4_CUPSA</name>
<keyword evidence="12" id="KW-0406">Ion transport</keyword>
<dbReference type="Gene3D" id="1.20.1740.10">
    <property type="entry name" value="Amino acid/polyamine transporter I"/>
    <property type="match status" value="1"/>
</dbReference>
<comment type="catalytic activity">
    <reaction evidence="17">
        <text>K(+)(out) + 2 chloride(out) + Na(+)(out) = K(+)(in) + 2 chloride(in) + Na(+)(in)</text>
        <dbReference type="Rhea" id="RHEA:72395"/>
        <dbReference type="ChEBI" id="CHEBI:17996"/>
        <dbReference type="ChEBI" id="CHEBI:29101"/>
        <dbReference type="ChEBI" id="CHEBI:29103"/>
    </reaction>
    <physiologicalReaction direction="left-to-right" evidence="17">
        <dbReference type="Rhea" id="RHEA:72396"/>
    </physiologicalReaction>
</comment>
<feature type="transmembrane region" description="Helical" evidence="19">
    <location>
        <begin position="302"/>
        <end position="321"/>
    </location>
</feature>
<dbReference type="InterPro" id="IPR002443">
    <property type="entry name" value="SLC12A1/SLC12A2"/>
</dbReference>
<dbReference type="EMBL" id="GAKT01000081">
    <property type="protein sequence ID" value="JAA92981.1"/>
    <property type="molecule type" value="mRNA"/>
</dbReference>
<dbReference type="AlphaFoldDB" id="T1DFY4"/>
<feature type="transmembrane region" description="Helical" evidence="19">
    <location>
        <begin position="181"/>
        <end position="208"/>
    </location>
</feature>
<dbReference type="GO" id="GO:0055064">
    <property type="term" value="P:chloride ion homeostasis"/>
    <property type="evidence" value="ECO:0007669"/>
    <property type="project" value="TreeGrafter"/>
</dbReference>
<evidence type="ECO:0000259" key="20">
    <source>
        <dbReference type="Pfam" id="PF00324"/>
    </source>
</evidence>
<evidence type="ECO:0000256" key="18">
    <source>
        <dbReference type="SAM" id="MobiDB-lite"/>
    </source>
</evidence>
<keyword evidence="13 19" id="KW-0472">Membrane</keyword>
<feature type="domain" description="Amino acid permease N-terminal" evidence="22">
    <location>
        <begin position="88"/>
        <end position="121"/>
    </location>
</feature>
<evidence type="ECO:0000256" key="9">
    <source>
        <dbReference type="ARBA" id="ARBA00022958"/>
    </source>
</evidence>
<keyword evidence="5" id="KW-0633">Potassium transport</keyword>
<dbReference type="PANTHER" id="PTHR11827:SF103">
    <property type="entry name" value="SODIUM CHLORIDE COTRANSPORTER 69, ISOFORM E"/>
    <property type="match status" value="1"/>
</dbReference>
<proteinExistence type="evidence at transcript level"/>
<dbReference type="GO" id="GO:0006884">
    <property type="term" value="P:cell volume homeostasis"/>
    <property type="evidence" value="ECO:0007669"/>
    <property type="project" value="TreeGrafter"/>
</dbReference>
<evidence type="ECO:0000256" key="15">
    <source>
        <dbReference type="ARBA" id="ARBA00023201"/>
    </source>
</evidence>
<comment type="subcellular location">
    <subcellularLocation>
        <location evidence="1">Cell membrane</location>
        <topology evidence="1">Multi-pass membrane protein</topology>
    </subcellularLocation>
</comment>
<dbReference type="Pfam" id="PF08403">
    <property type="entry name" value="AA_permease_N"/>
    <property type="match status" value="1"/>
</dbReference>
<feature type="transmembrane region" description="Helical" evidence="19">
    <location>
        <begin position="508"/>
        <end position="525"/>
    </location>
</feature>
<feature type="compositionally biased region" description="Low complexity" evidence="18">
    <location>
        <begin position="819"/>
        <end position="830"/>
    </location>
</feature>
<feature type="transmembrane region" description="Helical" evidence="19">
    <location>
        <begin position="229"/>
        <end position="250"/>
    </location>
</feature>
<keyword evidence="14" id="KW-0325">Glycoprotein</keyword>
<evidence type="ECO:0000313" key="23">
    <source>
        <dbReference type="EMBL" id="JAA92981.1"/>
    </source>
</evidence>
<feature type="domain" description="Amino acid permease/ SLC12A" evidence="20">
    <location>
        <begin position="155"/>
        <end position="646"/>
    </location>
</feature>
<dbReference type="NCBIfam" id="TIGR00930">
    <property type="entry name" value="2a30"/>
    <property type="match status" value="1"/>
</dbReference>
<feature type="transmembrane region" description="Helical" evidence="19">
    <location>
        <begin position="353"/>
        <end position="375"/>
    </location>
</feature>
<evidence type="ECO:0000256" key="17">
    <source>
        <dbReference type="ARBA" id="ARBA00048452"/>
    </source>
</evidence>
<sequence length="1060" mass="117846">MADTEEVEILGQSGDWVEMERKISFSDPKHSRFQVAKVDFAADTHKNKYACNADEAESQPLAGDQNETNIGSDGDGSYDTHNVRSLRHYTREALPRADHYRNVMSVHGQLNRPTLDELHNASLTISPDHKYSKRHKTGDEVQVANTSVKLGWIQGVYVRCLLNIWGVMLFLRLSWVVGQSGIGLGCLVVLLATAVTLLTTLSMSAICTNGEVKGGGTYYMISRSLGPEFGGAIGLIFSLANAVAVAMYVVGFAETLVQLLRVNGVMIVDADMNDVRIIGCLTVLALLGIAIIGTEWESKAQLVLLVILLLSMADFVIGSFIPPNMEQKSKGFVGWNVDTIMENFGPDFREQTFFSVFSVFFPAATGILAGANISGDLADPQVAIPKGTFLAILVTTVSYLWFAFTAGAVVIRDANGIAFNDTLHLSNCSLVAKQTCPYGLMNYMEVMGTVSAFEPIIYAGIFAATLSSALASLVSAPKVFQALCKDRLFPHIHFFARGYGKGNEPRRGYALAFVIALGCVAIGDLNSIAPIISNFFLAAYCLINFSCFHASFARSPGFRPSFKYYNLWLSLLGAILCLTVMFIMNWWTALLTFAIVLGLYIYIYYRKPDVNWGSSTQAQTYKTALSSAYKLNQVHEHVKNYRPQILVLTGCPSSRPPLVDFTHHITKKISLMVCGHILKDTGSQKVRDAYSRQAYQFLHKRKVKAFYSLVENESFLAGARSLMQATGIGKLKPNLLFMGYKSNWQECSIGEVMEYFNVIHEAFDKHMALGILRLQEGQDYSEFNDIEEICEPPAAANGKKGRRPSLLKPDMGDGMTRNASSAQLSQAGSSHESSPLSTPTVERKNAPSSTQVVRGLSKAIPKDVLTSVNQFQRKQRKGTIDVWWLYDDGGLTMLIPYLLTTHSQWSSCKLRVFSLANKKDELDREQRNMAALLSKFRIEFSDVMVIPDITKPPQESSRQDFEKLISRWLESEDAESENPDFITLTEILALKDKTNRHIRLRELLVQYSRDATLIVMTLPMPRKNTCSAPMYMAWLETLTRDMPPFLLVRGNQTSVLTFYS</sequence>
<keyword evidence="7 19" id="KW-0812">Transmembrane</keyword>
<dbReference type="InterPro" id="IPR018491">
    <property type="entry name" value="SLC12_C"/>
</dbReference>
<evidence type="ECO:0000256" key="16">
    <source>
        <dbReference type="ARBA" id="ARBA00023214"/>
    </source>
</evidence>
<evidence type="ECO:0000256" key="13">
    <source>
        <dbReference type="ARBA" id="ARBA00023136"/>
    </source>
</evidence>